<dbReference type="PIRSF" id="PIRSF038925">
    <property type="entry name" value="AMP-prot_trans"/>
    <property type="match status" value="1"/>
</dbReference>
<dbReference type="PANTHER" id="PTHR13504:SF35">
    <property type="entry name" value="PROTEIN ADENYLYLTRANSFERASE SOFIC"/>
    <property type="match status" value="1"/>
</dbReference>
<dbReference type="Pfam" id="PF21248">
    <property type="entry name" value="SoFic-like_C"/>
    <property type="match status" value="1"/>
</dbReference>
<keyword evidence="6" id="KW-1185">Reference proteome</keyword>
<feature type="domain" description="Fido" evidence="4">
    <location>
        <begin position="122"/>
        <end position="268"/>
    </location>
</feature>
<accession>A0A9X3BZ97</accession>
<dbReference type="GO" id="GO:0005524">
    <property type="term" value="F:ATP binding"/>
    <property type="evidence" value="ECO:0007669"/>
    <property type="project" value="UniProtKB-KW"/>
</dbReference>
<dbReference type="PROSITE" id="PS51459">
    <property type="entry name" value="FIDO"/>
    <property type="match status" value="1"/>
</dbReference>
<dbReference type="Proteomes" id="UP001151079">
    <property type="component" value="Unassembled WGS sequence"/>
</dbReference>
<dbReference type="RefSeq" id="WP_264208063.1">
    <property type="nucleotide sequence ID" value="NZ_JAOZEW010000026.1"/>
</dbReference>
<evidence type="ECO:0000256" key="1">
    <source>
        <dbReference type="PIRSR" id="PIRSR038925-1"/>
    </source>
</evidence>
<dbReference type="InterPro" id="IPR048770">
    <property type="entry name" value="SoFic-like_C"/>
</dbReference>
<dbReference type="InterPro" id="IPR036597">
    <property type="entry name" value="Fido-like_dom_sf"/>
</dbReference>
<dbReference type="AlphaFoldDB" id="A0A9X3BZ97"/>
<dbReference type="InterPro" id="IPR036390">
    <property type="entry name" value="WH_DNA-bd_sf"/>
</dbReference>
<feature type="active site" evidence="2">
    <location>
        <position position="204"/>
    </location>
</feature>
<dbReference type="InterPro" id="IPR036388">
    <property type="entry name" value="WH-like_DNA-bd_sf"/>
</dbReference>
<dbReference type="SUPFAM" id="SSF46785">
    <property type="entry name" value="Winged helix' DNA-binding domain"/>
    <property type="match status" value="1"/>
</dbReference>
<dbReference type="GO" id="GO:0006355">
    <property type="term" value="P:regulation of DNA-templated transcription"/>
    <property type="evidence" value="ECO:0007669"/>
    <property type="project" value="UniProtKB-ARBA"/>
</dbReference>
<organism evidence="5 6">
    <name type="scientific">Flavobacterium shii</name>
    <dbReference type="NCBI Taxonomy" id="2987687"/>
    <lineage>
        <taxon>Bacteria</taxon>
        <taxon>Pseudomonadati</taxon>
        <taxon>Bacteroidota</taxon>
        <taxon>Flavobacteriia</taxon>
        <taxon>Flavobacteriales</taxon>
        <taxon>Flavobacteriaceae</taxon>
        <taxon>Flavobacterium</taxon>
    </lineage>
</organism>
<evidence type="ECO:0000313" key="6">
    <source>
        <dbReference type="Proteomes" id="UP001151079"/>
    </source>
</evidence>
<dbReference type="InterPro" id="IPR025758">
    <property type="entry name" value="Fic/DOC_N"/>
</dbReference>
<gene>
    <name evidence="5" type="ORF">OIU83_20135</name>
</gene>
<dbReference type="Pfam" id="PF13784">
    <property type="entry name" value="Fic_N"/>
    <property type="match status" value="1"/>
</dbReference>
<proteinExistence type="predicted"/>
<feature type="binding site" evidence="3">
    <location>
        <begin position="246"/>
        <end position="247"/>
    </location>
    <ligand>
        <name>ATP</name>
        <dbReference type="ChEBI" id="CHEBI:30616"/>
    </ligand>
</feature>
<evidence type="ECO:0000256" key="2">
    <source>
        <dbReference type="PIRSR" id="PIRSR640198-1"/>
    </source>
</evidence>
<dbReference type="InterPro" id="IPR026287">
    <property type="entry name" value="SoFic-like"/>
</dbReference>
<protein>
    <submittedName>
        <fullName evidence="5">Fic family protein</fullName>
    </submittedName>
</protein>
<dbReference type="EMBL" id="JAOZEW010000026">
    <property type="protein sequence ID" value="MCV9929980.1"/>
    <property type="molecule type" value="Genomic_DNA"/>
</dbReference>
<evidence type="ECO:0000259" key="4">
    <source>
        <dbReference type="PROSITE" id="PS51459"/>
    </source>
</evidence>
<dbReference type="Gene3D" id="1.10.10.10">
    <property type="entry name" value="Winged helix-like DNA-binding domain superfamily/Winged helix DNA-binding domain"/>
    <property type="match status" value="1"/>
</dbReference>
<evidence type="ECO:0000256" key="3">
    <source>
        <dbReference type="PIRSR" id="PIRSR640198-2"/>
    </source>
</evidence>
<comment type="caution">
    <text evidence="5">The sequence shown here is derived from an EMBL/GenBank/DDBJ whole genome shotgun (WGS) entry which is preliminary data.</text>
</comment>
<dbReference type="InterPro" id="IPR003812">
    <property type="entry name" value="Fido"/>
</dbReference>
<feature type="binding site" evidence="1">
    <location>
        <position position="204"/>
    </location>
    <ligand>
        <name>ATP</name>
        <dbReference type="ChEBI" id="CHEBI:30616"/>
    </ligand>
</feature>
<feature type="binding site" evidence="3">
    <location>
        <begin position="208"/>
        <end position="215"/>
    </location>
    <ligand>
        <name>ATP</name>
        <dbReference type="ChEBI" id="CHEBI:30616"/>
    </ligand>
</feature>
<keyword evidence="1" id="KW-0547">Nucleotide-binding</keyword>
<dbReference type="InterPro" id="IPR011991">
    <property type="entry name" value="ArsR-like_HTH"/>
</dbReference>
<dbReference type="Pfam" id="PF02661">
    <property type="entry name" value="Fic"/>
    <property type="match status" value="1"/>
</dbReference>
<evidence type="ECO:0000313" key="5">
    <source>
        <dbReference type="EMBL" id="MCV9929980.1"/>
    </source>
</evidence>
<name>A0A9X3BZ97_9FLAO</name>
<dbReference type="Gene3D" id="1.10.3290.10">
    <property type="entry name" value="Fido-like domain"/>
    <property type="match status" value="1"/>
</dbReference>
<dbReference type="CDD" id="cd00090">
    <property type="entry name" value="HTH_ARSR"/>
    <property type="match status" value="1"/>
</dbReference>
<feature type="binding site" evidence="1">
    <location>
        <position position="75"/>
    </location>
    <ligand>
        <name>ATP</name>
        <dbReference type="ChEBI" id="CHEBI:30616"/>
    </ligand>
</feature>
<dbReference type="SUPFAM" id="SSF140931">
    <property type="entry name" value="Fic-like"/>
    <property type="match status" value="1"/>
</dbReference>
<reference evidence="5" key="1">
    <citation type="submission" date="2022-10" db="EMBL/GenBank/DDBJ databases">
        <title>Two novel species of Flavobacterium.</title>
        <authorList>
            <person name="Liu Q."/>
            <person name="Xin Y.-H."/>
        </authorList>
    </citation>
    <scope>NUCLEOTIDE SEQUENCE</scope>
    <source>
        <strain evidence="5">LS1R49</strain>
    </source>
</reference>
<keyword evidence="1" id="KW-0067">ATP-binding</keyword>
<dbReference type="InterPro" id="IPR040198">
    <property type="entry name" value="Fido_containing"/>
</dbReference>
<sequence length="376" mass="43214">MPTLHEELKKLTMNQYQLPMLPLDQDVESKLILKKLTLAHKALAELNGVAESIPNEVIILNTLSLQEAKDSSAIENIITTHDELFSSDSIAQQFASTAAKEVYNYATALKEGFAIVRSKQLITSNQIIEIQGILEETKAGFRKLPGTELKNGQTGEIIYTPPQNHDDIVSLMNNLEKFINDDTLSDIDPLVKMAIIHHQFESIHPFYDGNGRTGRIINILYLVKEDLLRLPILYLSRYINQNKADYYNLLQETRASKNWEPWILFMLEAVEQTSIQTTGIIRGIKKLMMEYKQRIRLELPKIYSQDLINNLFKHPYTKIDFLVQDLGITRQTASKHLDQLIALKLITLHKIGKENFYINIALYDFLQNASQRIKFK</sequence>
<dbReference type="PANTHER" id="PTHR13504">
    <property type="entry name" value="FIDO DOMAIN-CONTAINING PROTEIN DDB_G0283145"/>
    <property type="match status" value="1"/>
</dbReference>
<feature type="binding site" evidence="1">
    <location>
        <begin position="209"/>
        <end position="215"/>
    </location>
    <ligand>
        <name>ATP</name>
        <dbReference type="ChEBI" id="CHEBI:30616"/>
    </ligand>
</feature>
<feature type="binding site" evidence="1">
    <location>
        <position position="246"/>
    </location>
    <ligand>
        <name>ATP</name>
        <dbReference type="ChEBI" id="CHEBI:30616"/>
    </ligand>
</feature>